<reference evidence="3" key="1">
    <citation type="submission" date="2016-01" db="EMBL/GenBank/DDBJ databases">
        <authorList>
            <person name="Mitreva M."/>
            <person name="Pepin K.H."/>
            <person name="Mihindukulasuriya K.A."/>
            <person name="Fulton R."/>
            <person name="Fronick C."/>
            <person name="O'Laughlin M."/>
            <person name="Miner T."/>
            <person name="Herter B."/>
            <person name="Rosa B.A."/>
            <person name="Cordes M."/>
            <person name="Tomlinson C."/>
            <person name="Wollam A."/>
            <person name="Palsikar V.B."/>
            <person name="Mardis E.R."/>
            <person name="Wilson R.K."/>
        </authorList>
    </citation>
    <scope>NUCLEOTIDE SEQUENCE [LARGE SCALE GENOMIC DNA]</scope>
    <source>
        <strain evidence="3">KA00683</strain>
    </source>
</reference>
<keyword evidence="3" id="KW-1185">Reference proteome</keyword>
<feature type="domain" description="Glycosyltransferase 2-like" evidence="1">
    <location>
        <begin position="5"/>
        <end position="116"/>
    </location>
</feature>
<keyword evidence="2" id="KW-0808">Transferase</keyword>
<dbReference type="GO" id="GO:0016758">
    <property type="term" value="F:hexosyltransferase activity"/>
    <property type="evidence" value="ECO:0007669"/>
    <property type="project" value="UniProtKB-ARBA"/>
</dbReference>
<dbReference type="SUPFAM" id="SSF53448">
    <property type="entry name" value="Nucleotide-diphospho-sugar transferases"/>
    <property type="match status" value="1"/>
</dbReference>
<evidence type="ECO:0000313" key="3">
    <source>
        <dbReference type="Proteomes" id="UP000070224"/>
    </source>
</evidence>
<proteinExistence type="predicted"/>
<protein>
    <submittedName>
        <fullName evidence="2">Glycosyltransferase, group 2 family protein</fullName>
    </submittedName>
</protein>
<dbReference type="Gene3D" id="3.90.550.10">
    <property type="entry name" value="Spore Coat Polysaccharide Biosynthesis Protein SpsA, Chain A"/>
    <property type="match status" value="1"/>
</dbReference>
<evidence type="ECO:0000259" key="1">
    <source>
        <dbReference type="Pfam" id="PF00535"/>
    </source>
</evidence>
<dbReference type="InterPro" id="IPR029044">
    <property type="entry name" value="Nucleotide-diphossugar_trans"/>
</dbReference>
<dbReference type="InterPro" id="IPR001173">
    <property type="entry name" value="Glyco_trans_2-like"/>
</dbReference>
<dbReference type="CDD" id="cd00761">
    <property type="entry name" value="Glyco_tranf_GTA_type"/>
    <property type="match status" value="1"/>
</dbReference>
<dbReference type="Proteomes" id="UP000070224">
    <property type="component" value="Unassembled WGS sequence"/>
</dbReference>
<organism evidence="2 3">
    <name type="scientific">Porphyromonas somerae</name>
    <dbReference type="NCBI Taxonomy" id="322095"/>
    <lineage>
        <taxon>Bacteria</taxon>
        <taxon>Pseudomonadati</taxon>
        <taxon>Bacteroidota</taxon>
        <taxon>Bacteroidia</taxon>
        <taxon>Bacteroidales</taxon>
        <taxon>Porphyromonadaceae</taxon>
        <taxon>Porphyromonas</taxon>
    </lineage>
</organism>
<dbReference type="AlphaFoldDB" id="A0A134BG49"/>
<evidence type="ECO:0000313" key="2">
    <source>
        <dbReference type="EMBL" id="KXB78924.1"/>
    </source>
</evidence>
<sequence>MKLAVIVPVYKVEAYLHQCIDSILSQSYRELKVILVDDGSPDSCGAICDEYAARDSRVLVLHKVNGGLSSARNFALPYTDDCPLVTFVDSDDWLEPGIYQSAVSYLQQHPEVSILGYGHNKVQDTCSSPCLMPEMTLSREEALDSYLTANKLAIEATVWSRIYRRQAIEGLTFREGSKWEDNVYSLEAFYQSTGDFHALPIVGYNYRIQRPGAITATEIPDLRDLFADIEESIDRHAGDTTYMEYANTLAVRSLWYHFRLLCRASDRYKEEVTDYLQIANKLRCRPFRNLFRSRSKRIKFRLFLIAPRVFVMGRRAFNKLKNKS</sequence>
<dbReference type="OrthoDB" id="396512at2"/>
<comment type="caution">
    <text evidence="2">The sequence shown here is derived from an EMBL/GenBank/DDBJ whole genome shotgun (WGS) entry which is preliminary data.</text>
</comment>
<dbReference type="EMBL" id="LSDK01000005">
    <property type="protein sequence ID" value="KXB78924.1"/>
    <property type="molecule type" value="Genomic_DNA"/>
</dbReference>
<dbReference type="Pfam" id="PF00535">
    <property type="entry name" value="Glycos_transf_2"/>
    <property type="match status" value="1"/>
</dbReference>
<gene>
    <name evidence="2" type="ORF">HMPREF3185_00052</name>
</gene>
<name>A0A134BG49_9PORP</name>
<accession>A0A134BG49</accession>
<dbReference type="PANTHER" id="PTHR22916:SF3">
    <property type="entry name" value="UDP-GLCNAC:BETAGAL BETA-1,3-N-ACETYLGLUCOSAMINYLTRANSFERASE-LIKE PROTEIN 1"/>
    <property type="match status" value="1"/>
</dbReference>
<dbReference type="RefSeq" id="WP_060934710.1">
    <property type="nucleotide sequence ID" value="NZ_KQ960409.1"/>
</dbReference>
<dbReference type="PANTHER" id="PTHR22916">
    <property type="entry name" value="GLYCOSYLTRANSFERASE"/>
    <property type="match status" value="1"/>
</dbReference>
<dbReference type="STRING" id="322095.HMPREF3185_00052"/>
<dbReference type="PATRIC" id="fig|322095.3.peg.52"/>